<keyword evidence="3" id="KW-0862">Zinc</keyword>
<dbReference type="Pfam" id="PF00643">
    <property type="entry name" value="zf-B_box"/>
    <property type="match status" value="1"/>
</dbReference>
<dbReference type="STRING" id="135651.G0NC12"/>
<keyword evidence="9" id="KW-1185">Reference proteome</keyword>
<evidence type="ECO:0000313" key="8">
    <source>
        <dbReference type="EMBL" id="EGT57254.1"/>
    </source>
</evidence>
<organism evidence="9">
    <name type="scientific">Caenorhabditis brenneri</name>
    <name type="common">Nematode worm</name>
    <dbReference type="NCBI Taxonomy" id="135651"/>
    <lineage>
        <taxon>Eukaryota</taxon>
        <taxon>Metazoa</taxon>
        <taxon>Ecdysozoa</taxon>
        <taxon>Nematoda</taxon>
        <taxon>Chromadorea</taxon>
        <taxon>Rhabditida</taxon>
        <taxon>Rhabditina</taxon>
        <taxon>Rhabditomorpha</taxon>
        <taxon>Rhabditoidea</taxon>
        <taxon>Rhabditidae</taxon>
        <taxon>Peloderinae</taxon>
        <taxon>Caenorhabditis</taxon>
    </lineage>
</organism>
<dbReference type="Pfam" id="PF13445">
    <property type="entry name" value="zf-RING_UBOX"/>
    <property type="match status" value="1"/>
</dbReference>
<dbReference type="eggNOG" id="KOG4185">
    <property type="taxonomic scope" value="Eukaryota"/>
</dbReference>
<dbReference type="InterPro" id="IPR000315">
    <property type="entry name" value="Znf_B-box"/>
</dbReference>
<evidence type="ECO:0000256" key="1">
    <source>
        <dbReference type="ARBA" id="ARBA00022723"/>
    </source>
</evidence>
<feature type="domain" description="B box-type" evidence="7">
    <location>
        <begin position="217"/>
        <end position="263"/>
    </location>
</feature>
<dbReference type="InterPro" id="IPR047153">
    <property type="entry name" value="TRIM45/56/19-like"/>
</dbReference>
<dbReference type="AlphaFoldDB" id="G0NC12"/>
<dbReference type="Gene3D" id="3.30.40.10">
    <property type="entry name" value="Zinc/RING finger domain, C3HC4 (zinc finger)"/>
    <property type="match status" value="1"/>
</dbReference>
<dbReference type="InterPro" id="IPR017907">
    <property type="entry name" value="Znf_RING_CS"/>
</dbReference>
<dbReference type="OrthoDB" id="5855028at2759"/>
<dbReference type="SMART" id="SM00184">
    <property type="entry name" value="RING"/>
    <property type="match status" value="1"/>
</dbReference>
<dbReference type="SUPFAM" id="SSF57850">
    <property type="entry name" value="RING/U-box"/>
    <property type="match status" value="1"/>
</dbReference>
<proteinExistence type="predicted"/>
<dbReference type="EMBL" id="GL379860">
    <property type="protein sequence ID" value="EGT57254.1"/>
    <property type="molecule type" value="Genomic_DNA"/>
</dbReference>
<dbReference type="SUPFAM" id="SSF57845">
    <property type="entry name" value="B-box zinc-binding domain"/>
    <property type="match status" value="1"/>
</dbReference>
<dbReference type="Proteomes" id="UP000008068">
    <property type="component" value="Unassembled WGS sequence"/>
</dbReference>
<keyword evidence="2 4" id="KW-0863">Zinc-finger</keyword>
<reference evidence="9" key="1">
    <citation type="submission" date="2011-07" db="EMBL/GenBank/DDBJ databases">
        <authorList>
            <consortium name="Caenorhabditis brenneri Sequencing and Analysis Consortium"/>
            <person name="Wilson R.K."/>
        </authorList>
    </citation>
    <scope>NUCLEOTIDE SEQUENCE [LARGE SCALE GENOMIC DNA]</scope>
    <source>
        <strain evidence="9">PB2801</strain>
    </source>
</reference>
<evidence type="ECO:0000256" key="2">
    <source>
        <dbReference type="ARBA" id="ARBA00022771"/>
    </source>
</evidence>
<evidence type="ECO:0000259" key="7">
    <source>
        <dbReference type="PROSITE" id="PS50119"/>
    </source>
</evidence>
<evidence type="ECO:0000256" key="3">
    <source>
        <dbReference type="ARBA" id="ARBA00022833"/>
    </source>
</evidence>
<dbReference type="InterPro" id="IPR013083">
    <property type="entry name" value="Znf_RING/FYVE/PHD"/>
</dbReference>
<feature type="domain" description="RING-type" evidence="6">
    <location>
        <begin position="125"/>
        <end position="177"/>
    </location>
</feature>
<dbReference type="PANTHER" id="PTHR25462:SF296">
    <property type="entry name" value="MEIOTIC P26, ISOFORM F"/>
    <property type="match status" value="1"/>
</dbReference>
<dbReference type="GO" id="GO:0008270">
    <property type="term" value="F:zinc ion binding"/>
    <property type="evidence" value="ECO:0007669"/>
    <property type="project" value="UniProtKB-KW"/>
</dbReference>
<dbReference type="Gene3D" id="3.30.160.60">
    <property type="entry name" value="Classic Zinc Finger"/>
    <property type="match status" value="1"/>
</dbReference>
<feature type="region of interest" description="Disordered" evidence="5">
    <location>
        <begin position="456"/>
        <end position="516"/>
    </location>
</feature>
<dbReference type="PROSITE" id="PS50089">
    <property type="entry name" value="ZF_RING_2"/>
    <property type="match status" value="1"/>
</dbReference>
<dbReference type="HOGENOM" id="CLU_478362_0_0_1"/>
<gene>
    <name evidence="8" type="ORF">CAEBREN_12231</name>
</gene>
<name>G0NC12_CAEBE</name>
<evidence type="ECO:0000313" key="9">
    <source>
        <dbReference type="Proteomes" id="UP000008068"/>
    </source>
</evidence>
<evidence type="ECO:0000256" key="5">
    <source>
        <dbReference type="SAM" id="MobiDB-lite"/>
    </source>
</evidence>
<dbReference type="InParanoid" id="G0NC12"/>
<dbReference type="InterPro" id="IPR001841">
    <property type="entry name" value="Znf_RING"/>
</dbReference>
<dbReference type="PROSITE" id="PS00518">
    <property type="entry name" value="ZF_RING_1"/>
    <property type="match status" value="1"/>
</dbReference>
<dbReference type="SMART" id="SM00336">
    <property type="entry name" value="BBOX"/>
    <property type="match status" value="2"/>
</dbReference>
<dbReference type="InterPro" id="IPR027370">
    <property type="entry name" value="Znf-RING_euk"/>
</dbReference>
<evidence type="ECO:0008006" key="10">
    <source>
        <dbReference type="Google" id="ProtNLM"/>
    </source>
</evidence>
<dbReference type="CDD" id="cd19773">
    <property type="entry name" value="Bbox2_TRIM23_C-IX_rpt1"/>
    <property type="match status" value="1"/>
</dbReference>
<protein>
    <recommendedName>
        <fullName evidence="10">RING-type domain-containing protein</fullName>
    </recommendedName>
</protein>
<dbReference type="PROSITE" id="PS50119">
    <property type="entry name" value="ZF_BBOX"/>
    <property type="match status" value="1"/>
</dbReference>
<feature type="compositionally biased region" description="Pro residues" evidence="5">
    <location>
        <begin position="472"/>
        <end position="488"/>
    </location>
</feature>
<evidence type="ECO:0000259" key="6">
    <source>
        <dbReference type="PROSITE" id="PS50089"/>
    </source>
</evidence>
<accession>G0NC12</accession>
<keyword evidence="1" id="KW-0479">Metal-binding</keyword>
<evidence type="ECO:0000256" key="4">
    <source>
        <dbReference type="PROSITE-ProRule" id="PRU00024"/>
    </source>
</evidence>
<sequence>MANFFANPSVLYIETRVKSQYTVHLNYTPLGYAYYANRALDLPPNVSVGLQADQGPNNLLAVPIIIITYDPTQSGRVASGKYTSRIEMNSRGPQEPKYINLDFCFLEGKQEEETEEKTTSSLLECGVCCHDFDDKDHVPKMLSCGHTFCWQCILKIEREHNSMNMFGRPAYACPFDRSEIHLPACMLPKNRLVLDLIEEKKQEELRKSLLAPLLVEDPDVPCYENDRHESEVYCEDCKESFCNSCYGSVHSSKMLSKHTNIPVTERPLVIPMCPLHQETQAEFVCQDENCQSLSCSDCVSDHQFHRYIALETHMSSNIGFLKVVVDKLKSEEKTLATRIENNEKCAASFKQNSDGVQKLIDEIDQHFESKRFAAVQKLKRWAAEKEYDLNVERADSERILSDIQEFRKKAEQTLNRKTELHTNLEMFKGFDSEEGIIPRADHDHYFALNEHTFSPEMVEPPSSPIVLSESAPPSPTQSPAPTSPPPPIAKSKEASSTPPPSKIARTRKRKAMKPEINPILDKMYNLTKVIDGDRDEEVVGEVDVEAQDFSVENLKKRAQDFQNRAQLVDN</sequence>
<dbReference type="PANTHER" id="PTHR25462">
    <property type="entry name" value="BONUS, ISOFORM C-RELATED"/>
    <property type="match status" value="1"/>
</dbReference>